<comment type="caution">
    <text evidence="6">The sequence shown here is derived from an EMBL/GenBank/DDBJ whole genome shotgun (WGS) entry which is preliminary data.</text>
</comment>
<reference evidence="6 7" key="1">
    <citation type="submission" date="2024-11" db="EMBL/GenBank/DDBJ databases">
        <authorList>
            <person name="Heng Y.C."/>
            <person name="Lim A.C.H."/>
            <person name="Lee J.K.Y."/>
            <person name="Kittelmann S."/>
        </authorList>
    </citation>
    <scope>NUCLEOTIDE SEQUENCE [LARGE SCALE GENOMIC DNA]</scope>
    <source>
        <strain evidence="6 7">WILCCON 0114</strain>
    </source>
</reference>
<evidence type="ECO:0000313" key="6">
    <source>
        <dbReference type="EMBL" id="MFL0250974.1"/>
    </source>
</evidence>
<dbReference type="EMBL" id="JBJIAA010000008">
    <property type="protein sequence ID" value="MFL0250974.1"/>
    <property type="molecule type" value="Genomic_DNA"/>
</dbReference>
<evidence type="ECO:0000313" key="7">
    <source>
        <dbReference type="Proteomes" id="UP001623592"/>
    </source>
</evidence>
<dbReference type="Pfam" id="PF00126">
    <property type="entry name" value="HTH_1"/>
    <property type="match status" value="1"/>
</dbReference>
<feature type="domain" description="HTH lysR-type" evidence="5">
    <location>
        <begin position="47"/>
        <end position="89"/>
    </location>
</feature>
<protein>
    <submittedName>
        <fullName evidence="6">LysR family transcriptional regulator</fullName>
    </submittedName>
</protein>
<dbReference type="InterPro" id="IPR036390">
    <property type="entry name" value="WH_DNA-bd_sf"/>
</dbReference>
<dbReference type="Gene3D" id="1.10.10.10">
    <property type="entry name" value="Winged helix-like DNA-binding domain superfamily/Winged helix DNA-binding domain"/>
    <property type="match status" value="1"/>
</dbReference>
<dbReference type="PRINTS" id="PR00039">
    <property type="entry name" value="HTHLYSR"/>
</dbReference>
<organism evidence="6 7">
    <name type="scientific">Clostridium neuense</name>
    <dbReference type="NCBI Taxonomy" id="1728934"/>
    <lineage>
        <taxon>Bacteria</taxon>
        <taxon>Bacillati</taxon>
        <taxon>Bacillota</taxon>
        <taxon>Clostridia</taxon>
        <taxon>Eubacteriales</taxon>
        <taxon>Clostridiaceae</taxon>
        <taxon>Clostridium</taxon>
    </lineage>
</organism>
<evidence type="ECO:0000256" key="1">
    <source>
        <dbReference type="ARBA" id="ARBA00009437"/>
    </source>
</evidence>
<name>A0ABW8TEN8_9CLOT</name>
<keyword evidence="3" id="KW-0238">DNA-binding</keyword>
<dbReference type="RefSeq" id="WP_406787632.1">
    <property type="nucleotide sequence ID" value="NZ_JBJIAA010000008.1"/>
</dbReference>
<gene>
    <name evidence="6" type="ORF">ACJDT4_11125</name>
</gene>
<evidence type="ECO:0000256" key="2">
    <source>
        <dbReference type="ARBA" id="ARBA00023015"/>
    </source>
</evidence>
<dbReference type="Proteomes" id="UP001623592">
    <property type="component" value="Unassembled WGS sequence"/>
</dbReference>
<dbReference type="SUPFAM" id="SSF53850">
    <property type="entry name" value="Periplasmic binding protein-like II"/>
    <property type="match status" value="1"/>
</dbReference>
<dbReference type="SUPFAM" id="SSF46785">
    <property type="entry name" value="Winged helix' DNA-binding domain"/>
    <property type="match status" value="1"/>
</dbReference>
<keyword evidence="4" id="KW-0804">Transcription</keyword>
<evidence type="ECO:0000259" key="5">
    <source>
        <dbReference type="PROSITE" id="PS50931"/>
    </source>
</evidence>
<keyword evidence="2" id="KW-0805">Transcription regulation</keyword>
<keyword evidence="7" id="KW-1185">Reference proteome</keyword>
<sequence length="326" mass="37693">MQEKIYWLINDIKNRKEINYERQEVFQIKELPSIQELENFMIYGKIQNFTLAANQANITQSAFSFQMKKLEEILGVSLILRSNRGSQLTHEGELFYKRISEILPQLVETIYEFQQKNGEKSVELKIGVLTSLGDILMNRHVTYFQKNENILITVYSMEKDELIRSLNNGKIDIASTFLSDGEVLGNLEKLLFSMDKIVYYAPNIKVTGKKVTLNTMLKFPLAKYPPDNFMNKMLDKYFDAAGKKPVVAAQLPSPYAIFNYCKENVAGALITERFINKLGVSMGEGYFDIDPSYYMEAFLLYKKENPKYGAIKLFNNYLIKLNQNDD</sequence>
<comment type="similarity">
    <text evidence="1">Belongs to the LysR transcriptional regulatory family.</text>
</comment>
<dbReference type="PROSITE" id="PS50931">
    <property type="entry name" value="HTH_LYSR"/>
    <property type="match status" value="1"/>
</dbReference>
<dbReference type="InterPro" id="IPR005119">
    <property type="entry name" value="LysR_subst-bd"/>
</dbReference>
<dbReference type="InterPro" id="IPR000847">
    <property type="entry name" value="LysR_HTH_N"/>
</dbReference>
<evidence type="ECO:0000256" key="4">
    <source>
        <dbReference type="ARBA" id="ARBA00023163"/>
    </source>
</evidence>
<evidence type="ECO:0000256" key="3">
    <source>
        <dbReference type="ARBA" id="ARBA00023125"/>
    </source>
</evidence>
<dbReference type="InterPro" id="IPR036388">
    <property type="entry name" value="WH-like_DNA-bd_sf"/>
</dbReference>
<dbReference type="Pfam" id="PF03466">
    <property type="entry name" value="LysR_substrate"/>
    <property type="match status" value="1"/>
</dbReference>
<dbReference type="CDD" id="cd05466">
    <property type="entry name" value="PBP2_LTTR_substrate"/>
    <property type="match status" value="1"/>
</dbReference>
<dbReference type="Gene3D" id="3.40.190.290">
    <property type="match status" value="1"/>
</dbReference>
<proteinExistence type="inferred from homology"/>
<accession>A0ABW8TEN8</accession>
<dbReference type="PANTHER" id="PTHR30126:SF40">
    <property type="entry name" value="HTH-TYPE TRANSCRIPTIONAL REGULATOR GLTR"/>
    <property type="match status" value="1"/>
</dbReference>
<dbReference type="PANTHER" id="PTHR30126">
    <property type="entry name" value="HTH-TYPE TRANSCRIPTIONAL REGULATOR"/>
    <property type="match status" value="1"/>
</dbReference>